<dbReference type="InterPro" id="IPR001650">
    <property type="entry name" value="Helicase_C-like"/>
</dbReference>
<dbReference type="Pfam" id="PF12513">
    <property type="entry name" value="SUV3_C"/>
    <property type="match status" value="1"/>
</dbReference>
<feature type="region of interest" description="Disordered" evidence="10">
    <location>
        <begin position="678"/>
        <end position="706"/>
    </location>
</feature>
<keyword evidence="4 13" id="KW-0378">Hydrolase</keyword>
<dbReference type="FunFam" id="3.40.50.300:FF:000957">
    <property type="entry name" value="ATP-dependent RNA helicase SUV3L, mitochondrial"/>
    <property type="match status" value="1"/>
</dbReference>
<dbReference type="CDD" id="cd17913">
    <property type="entry name" value="DEXQc_Suv3"/>
    <property type="match status" value="1"/>
</dbReference>
<dbReference type="GO" id="GO:0005524">
    <property type="term" value="F:ATP binding"/>
    <property type="evidence" value="ECO:0007669"/>
    <property type="project" value="UniProtKB-KW"/>
</dbReference>
<reference evidence="13" key="1">
    <citation type="submission" date="2022-07" db="EMBL/GenBank/DDBJ databases">
        <title>Phylogenomic reconstructions and comparative analyses of Kickxellomycotina fungi.</title>
        <authorList>
            <person name="Reynolds N.K."/>
            <person name="Stajich J.E."/>
            <person name="Barry K."/>
            <person name="Grigoriev I.V."/>
            <person name="Crous P."/>
            <person name="Smith M.E."/>
        </authorList>
    </citation>
    <scope>NUCLEOTIDE SEQUENCE</scope>
    <source>
        <strain evidence="13">RSA 567</strain>
    </source>
</reference>
<evidence type="ECO:0000259" key="11">
    <source>
        <dbReference type="PROSITE" id="PS51192"/>
    </source>
</evidence>
<evidence type="ECO:0000256" key="8">
    <source>
        <dbReference type="ARBA" id="ARBA00023128"/>
    </source>
</evidence>
<feature type="compositionally biased region" description="Polar residues" evidence="10">
    <location>
        <begin position="682"/>
        <end position="700"/>
    </location>
</feature>
<keyword evidence="14" id="KW-1185">Reference proteome</keyword>
<keyword evidence="7" id="KW-0809">Transit peptide</keyword>
<dbReference type="Proteomes" id="UP001151582">
    <property type="component" value="Unassembled WGS sequence"/>
</dbReference>
<evidence type="ECO:0000256" key="1">
    <source>
        <dbReference type="ARBA" id="ARBA00004173"/>
    </source>
</evidence>
<dbReference type="EC" id="3.6.4.13" evidence="2"/>
<dbReference type="PROSITE" id="PS51192">
    <property type="entry name" value="HELICASE_ATP_BIND_1"/>
    <property type="match status" value="1"/>
</dbReference>
<sequence length="706" mass="79433">MAFLKASSRKALPHILATPTQLAGPRLFPAGACRPSLCPSFHTTCAANRGKSARPNRRHTNEHREHRPKDSTNKLPLGLQWRAAYPPQVYIATEKRVKAQCVDILKNLFHTRILKLLKPLHIDRQVIEEHYPIFCTRYLQNNIPELEWTKLGPIMETQDMGVVINRVARAFTNQLLNATPRIPREQLGELPLLKQLASLEHPQEWFPRARRLARRIIMHVGPTNSGKTHHALQRLEQARKGIYCGPLRLLAHEIYSRMNRKGIGCDLITGEDRRISDREVPLTSSTVEMINFSQLYDVAVVDEIQVISDVHRGYAWTNALLGLQAREVHLCGEPSAVPLVKRLMQVLGDTVEVVEYDRLSGLEVAPTSLQSDLTNLRRGDCVVAFSRSHIYELKQFIELRTRHKCAVIYGGLPPETRAQQAELFNTRDNDYNVLVASDAIGMGINLNIGRIIFSAADKFNGAHRAELPLSLTRQIAGRAGRYGTEFNPGMVTAVLENDMTFLRKMLPRLPPVIDQAQLIPPLELIERFSYQLPNAPFTTVMQLFDILAELGPVFSLGEFAAPRPSIKILDDLPLSIADKYVMSFAPLVDRNEFGLKICSLMVSAHAYGLECKIDDIFNLPSGPIVSVDELEKLENDHRCLMAYLWLSYKFPGTYVEQQGAKNAKARCERIIEASLLKARGQKPSSRKPSAAFSQPTQLRQKSAVVA</sequence>
<dbReference type="Gene3D" id="1.20.58.1080">
    <property type="match status" value="1"/>
</dbReference>
<evidence type="ECO:0000313" key="13">
    <source>
        <dbReference type="EMBL" id="KAJ1983027.1"/>
    </source>
</evidence>
<name>A0A9W8EEW9_9FUNG</name>
<comment type="caution">
    <text evidence="13">The sequence shown here is derived from an EMBL/GenBank/DDBJ whole genome shotgun (WGS) entry which is preliminary data.</text>
</comment>
<evidence type="ECO:0000256" key="3">
    <source>
        <dbReference type="ARBA" id="ARBA00022741"/>
    </source>
</evidence>
<dbReference type="GO" id="GO:0003724">
    <property type="term" value="F:RNA helicase activity"/>
    <property type="evidence" value="ECO:0007669"/>
    <property type="project" value="UniProtKB-EC"/>
</dbReference>
<keyword evidence="6" id="KW-0067">ATP-binding</keyword>
<dbReference type="SMART" id="SM00490">
    <property type="entry name" value="HELICc"/>
    <property type="match status" value="1"/>
</dbReference>
<evidence type="ECO:0000256" key="2">
    <source>
        <dbReference type="ARBA" id="ARBA00012552"/>
    </source>
</evidence>
<dbReference type="GO" id="GO:0016787">
    <property type="term" value="F:hydrolase activity"/>
    <property type="evidence" value="ECO:0007669"/>
    <property type="project" value="UniProtKB-KW"/>
</dbReference>
<evidence type="ECO:0000256" key="5">
    <source>
        <dbReference type="ARBA" id="ARBA00022806"/>
    </source>
</evidence>
<feature type="domain" description="Helicase C-terminal" evidence="12">
    <location>
        <begin position="368"/>
        <end position="526"/>
    </location>
</feature>
<feature type="compositionally biased region" description="Basic and acidic residues" evidence="10">
    <location>
        <begin position="62"/>
        <end position="72"/>
    </location>
</feature>
<organism evidence="13 14">
    <name type="scientific">Dimargaris verticillata</name>
    <dbReference type="NCBI Taxonomy" id="2761393"/>
    <lineage>
        <taxon>Eukaryota</taxon>
        <taxon>Fungi</taxon>
        <taxon>Fungi incertae sedis</taxon>
        <taxon>Zoopagomycota</taxon>
        <taxon>Kickxellomycotina</taxon>
        <taxon>Dimargaritomycetes</taxon>
        <taxon>Dimargaritales</taxon>
        <taxon>Dimargaritaceae</taxon>
        <taxon>Dimargaris</taxon>
    </lineage>
</organism>
<accession>A0A9W8EEW9</accession>
<dbReference type="Pfam" id="PF00271">
    <property type="entry name" value="Helicase_C"/>
    <property type="match status" value="1"/>
</dbReference>
<dbReference type="GO" id="GO:0045025">
    <property type="term" value="C:mitochondrial degradosome"/>
    <property type="evidence" value="ECO:0007669"/>
    <property type="project" value="TreeGrafter"/>
</dbReference>
<evidence type="ECO:0000313" key="14">
    <source>
        <dbReference type="Proteomes" id="UP001151582"/>
    </source>
</evidence>
<dbReference type="InterPro" id="IPR022192">
    <property type="entry name" value="SUV3_C"/>
</dbReference>
<dbReference type="AlphaFoldDB" id="A0A9W8EEW9"/>
<protein>
    <recommendedName>
        <fullName evidence="2">RNA helicase</fullName>
        <ecNumber evidence="2">3.6.4.13</ecNumber>
    </recommendedName>
</protein>
<keyword evidence="5 13" id="KW-0347">Helicase</keyword>
<proteinExistence type="predicted"/>
<comment type="catalytic activity">
    <reaction evidence="9">
        <text>ATP + H2O = ADP + phosphate + H(+)</text>
        <dbReference type="Rhea" id="RHEA:13065"/>
        <dbReference type="ChEBI" id="CHEBI:15377"/>
        <dbReference type="ChEBI" id="CHEBI:15378"/>
        <dbReference type="ChEBI" id="CHEBI:30616"/>
        <dbReference type="ChEBI" id="CHEBI:43474"/>
        <dbReference type="ChEBI" id="CHEBI:456216"/>
        <dbReference type="EC" id="3.6.4.13"/>
    </reaction>
</comment>
<dbReference type="SMART" id="SM00487">
    <property type="entry name" value="DEXDc"/>
    <property type="match status" value="1"/>
</dbReference>
<feature type="region of interest" description="Disordered" evidence="10">
    <location>
        <begin position="47"/>
        <end position="74"/>
    </location>
</feature>
<dbReference type="InterPro" id="IPR050699">
    <property type="entry name" value="RNA-DNA_Helicase"/>
</dbReference>
<dbReference type="InterPro" id="IPR027417">
    <property type="entry name" value="P-loop_NTPase"/>
</dbReference>
<dbReference type="EMBL" id="JANBQB010000073">
    <property type="protein sequence ID" value="KAJ1983027.1"/>
    <property type="molecule type" value="Genomic_DNA"/>
</dbReference>
<keyword evidence="8" id="KW-0496">Mitochondrion</keyword>
<gene>
    <name evidence="13" type="primary">SUV3</name>
    <name evidence="13" type="ORF">H4R34_001511</name>
</gene>
<dbReference type="GO" id="GO:0000965">
    <property type="term" value="P:mitochondrial RNA 3'-end processing"/>
    <property type="evidence" value="ECO:0007669"/>
    <property type="project" value="TreeGrafter"/>
</dbReference>
<evidence type="ECO:0000259" key="12">
    <source>
        <dbReference type="PROSITE" id="PS51194"/>
    </source>
</evidence>
<evidence type="ECO:0000256" key="4">
    <source>
        <dbReference type="ARBA" id="ARBA00022801"/>
    </source>
</evidence>
<feature type="compositionally biased region" description="Basic residues" evidence="10">
    <location>
        <begin position="51"/>
        <end position="61"/>
    </location>
</feature>
<dbReference type="PROSITE" id="PS51194">
    <property type="entry name" value="HELICASE_CTER"/>
    <property type="match status" value="1"/>
</dbReference>
<feature type="domain" description="Helicase ATP-binding" evidence="11">
    <location>
        <begin position="208"/>
        <end position="325"/>
    </location>
</feature>
<evidence type="ECO:0000256" key="7">
    <source>
        <dbReference type="ARBA" id="ARBA00022946"/>
    </source>
</evidence>
<dbReference type="OrthoDB" id="6692397at2759"/>
<evidence type="ECO:0000256" key="10">
    <source>
        <dbReference type="SAM" id="MobiDB-lite"/>
    </source>
</evidence>
<dbReference type="SUPFAM" id="SSF52540">
    <property type="entry name" value="P-loop containing nucleoside triphosphate hydrolases"/>
    <property type="match status" value="1"/>
</dbReference>
<keyword evidence="3" id="KW-0547">Nucleotide-binding</keyword>
<dbReference type="Pfam" id="PF22527">
    <property type="entry name" value="DEXQc_Suv3"/>
    <property type="match status" value="1"/>
</dbReference>
<evidence type="ECO:0000256" key="9">
    <source>
        <dbReference type="ARBA" id="ARBA00047984"/>
    </source>
</evidence>
<dbReference type="CDD" id="cd18805">
    <property type="entry name" value="SF2_C_suv3"/>
    <property type="match status" value="1"/>
</dbReference>
<dbReference type="InterPro" id="IPR014001">
    <property type="entry name" value="Helicase_ATP-bd"/>
</dbReference>
<evidence type="ECO:0000256" key="6">
    <source>
        <dbReference type="ARBA" id="ARBA00022840"/>
    </source>
</evidence>
<dbReference type="PANTHER" id="PTHR12131">
    <property type="entry name" value="ATP-DEPENDENT RNA AND DNA HELICASE"/>
    <property type="match status" value="1"/>
</dbReference>
<dbReference type="InterPro" id="IPR055206">
    <property type="entry name" value="DEXQc_SUV3"/>
</dbReference>
<dbReference type="Gene3D" id="1.20.272.40">
    <property type="match status" value="1"/>
</dbReference>
<dbReference type="FunFam" id="3.40.50.300:FF:000269">
    <property type="entry name" value="ATP-dependent RNA helicase SUPV3L1, mitochondrial"/>
    <property type="match status" value="1"/>
</dbReference>
<dbReference type="PANTHER" id="PTHR12131:SF1">
    <property type="entry name" value="ATP-DEPENDENT RNA HELICASE SUPV3L1, MITOCHONDRIAL-RELATED"/>
    <property type="match status" value="1"/>
</dbReference>
<dbReference type="InterPro" id="IPR044774">
    <property type="entry name" value="Suv3_DEXQc"/>
</dbReference>
<dbReference type="Gene3D" id="3.40.50.300">
    <property type="entry name" value="P-loop containing nucleotide triphosphate hydrolases"/>
    <property type="match status" value="2"/>
</dbReference>
<comment type="subcellular location">
    <subcellularLocation>
        <location evidence="1">Mitochondrion</location>
    </subcellularLocation>
</comment>